<evidence type="ECO:0000313" key="4">
    <source>
        <dbReference type="EMBL" id="CAF3747168.1"/>
    </source>
</evidence>
<protein>
    <recommendedName>
        <fullName evidence="1">F-box domain-containing protein</fullName>
    </recommendedName>
</protein>
<evidence type="ECO:0000259" key="1">
    <source>
        <dbReference type="PROSITE" id="PS50181"/>
    </source>
</evidence>
<proteinExistence type="predicted"/>
<dbReference type="Proteomes" id="UP000681722">
    <property type="component" value="Unassembled WGS sequence"/>
</dbReference>
<evidence type="ECO:0000313" key="5">
    <source>
        <dbReference type="EMBL" id="CAF4335350.1"/>
    </source>
</evidence>
<dbReference type="EMBL" id="CAJOBA010005547">
    <property type="protein sequence ID" value="CAF3747168.1"/>
    <property type="molecule type" value="Genomic_DNA"/>
</dbReference>
<dbReference type="InterPro" id="IPR001810">
    <property type="entry name" value="F-box_dom"/>
</dbReference>
<dbReference type="AlphaFoldDB" id="A0A815QPW9"/>
<dbReference type="EMBL" id="CAJOBC010085764">
    <property type="protein sequence ID" value="CAF4335350.1"/>
    <property type="molecule type" value="Genomic_DNA"/>
</dbReference>
<feature type="domain" description="F-box" evidence="1">
    <location>
        <begin position="3"/>
        <end position="50"/>
    </location>
</feature>
<dbReference type="OrthoDB" id="9999350at2759"/>
<accession>A0A815QPW9</accession>
<dbReference type="PROSITE" id="PS50181">
    <property type="entry name" value="FBOX"/>
    <property type="match status" value="1"/>
</dbReference>
<dbReference type="Proteomes" id="UP000677228">
    <property type="component" value="Unassembled WGS sequence"/>
</dbReference>
<dbReference type="Proteomes" id="UP000682733">
    <property type="component" value="Unassembled WGS sequence"/>
</dbReference>
<keyword evidence="6" id="KW-1185">Reference proteome</keyword>
<dbReference type="Gene3D" id="3.80.10.10">
    <property type="entry name" value="Ribonuclease Inhibitor"/>
    <property type="match status" value="1"/>
</dbReference>
<reference evidence="3" key="1">
    <citation type="submission" date="2021-02" db="EMBL/GenBank/DDBJ databases">
        <authorList>
            <person name="Nowell W R."/>
        </authorList>
    </citation>
    <scope>NUCLEOTIDE SEQUENCE</scope>
</reference>
<dbReference type="EMBL" id="CAJNOK010005541">
    <property type="protein sequence ID" value="CAF0976387.1"/>
    <property type="molecule type" value="Genomic_DNA"/>
</dbReference>
<comment type="caution">
    <text evidence="3">The sequence shown here is derived from an EMBL/GenBank/DDBJ whole genome shotgun (WGS) entry which is preliminary data.</text>
</comment>
<evidence type="ECO:0000313" key="3">
    <source>
        <dbReference type="EMBL" id="CAF1466214.1"/>
    </source>
</evidence>
<evidence type="ECO:0000313" key="2">
    <source>
        <dbReference type="EMBL" id="CAF0976387.1"/>
    </source>
</evidence>
<sequence length="345" mass="40051">MSCSKFENLANETIMDIFEYLDAVNLYPSFYNLNYRLNAILNDKRLYISVDFSSKVNDKQFHFTCENIIPQIDDRIISCIIAHDYRIYALITLFGTFATFRSLRILTLIDITKKDNLEIILPNLHYLITLNIYTNEIDNETVINDICALILSKKLPSLKKCSLSFCNNCVFKDVTKCDVEHLTIGWCSVADLIHLLHHTPTLKTLIIRYLCNYDYSTLKDTNLILKEVNLFLYCVPFNNIELLVKCMPLLSILKIKGQLDDTNYTDAQQWEPLLSASLEHLRIFSLNITVITSSLNTTNIIEKFGTDFWTLQWNLSITCRYSRSLILSLTGERDPTKYLNKTRLE</sequence>
<dbReference type="InterPro" id="IPR032675">
    <property type="entry name" value="LRR_dom_sf"/>
</dbReference>
<gene>
    <name evidence="3" type="ORF">GPM918_LOCUS35283</name>
    <name evidence="2" type="ORF">OVA965_LOCUS13352</name>
    <name evidence="5" type="ORF">SRO942_LOCUS36003</name>
    <name evidence="4" type="ORF">TMI583_LOCUS13355</name>
</gene>
<dbReference type="Proteomes" id="UP000663829">
    <property type="component" value="Unassembled WGS sequence"/>
</dbReference>
<dbReference type="EMBL" id="CAJNOQ010020296">
    <property type="protein sequence ID" value="CAF1466214.1"/>
    <property type="molecule type" value="Genomic_DNA"/>
</dbReference>
<evidence type="ECO:0000313" key="6">
    <source>
        <dbReference type="Proteomes" id="UP000663829"/>
    </source>
</evidence>
<organism evidence="3 6">
    <name type="scientific">Didymodactylos carnosus</name>
    <dbReference type="NCBI Taxonomy" id="1234261"/>
    <lineage>
        <taxon>Eukaryota</taxon>
        <taxon>Metazoa</taxon>
        <taxon>Spiralia</taxon>
        <taxon>Gnathifera</taxon>
        <taxon>Rotifera</taxon>
        <taxon>Eurotatoria</taxon>
        <taxon>Bdelloidea</taxon>
        <taxon>Philodinida</taxon>
        <taxon>Philodinidae</taxon>
        <taxon>Didymodactylos</taxon>
    </lineage>
</organism>
<name>A0A815QPW9_9BILA</name>